<reference evidence="2" key="1">
    <citation type="submission" date="2023-03" db="EMBL/GenBank/DDBJ databases">
        <title>Massive genome expansion in bonnet fungi (Mycena s.s.) driven by repeated elements and novel gene families across ecological guilds.</title>
        <authorList>
            <consortium name="Lawrence Berkeley National Laboratory"/>
            <person name="Harder C.B."/>
            <person name="Miyauchi S."/>
            <person name="Viragh M."/>
            <person name="Kuo A."/>
            <person name="Thoen E."/>
            <person name="Andreopoulos B."/>
            <person name="Lu D."/>
            <person name="Skrede I."/>
            <person name="Drula E."/>
            <person name="Henrissat B."/>
            <person name="Morin E."/>
            <person name="Kohler A."/>
            <person name="Barry K."/>
            <person name="LaButti K."/>
            <person name="Morin E."/>
            <person name="Salamov A."/>
            <person name="Lipzen A."/>
            <person name="Mereny Z."/>
            <person name="Hegedus B."/>
            <person name="Baldrian P."/>
            <person name="Stursova M."/>
            <person name="Weitz H."/>
            <person name="Taylor A."/>
            <person name="Grigoriev I.V."/>
            <person name="Nagy L.G."/>
            <person name="Martin F."/>
            <person name="Kauserud H."/>
        </authorList>
    </citation>
    <scope>NUCLEOTIDE SEQUENCE</scope>
    <source>
        <strain evidence="2">9144</strain>
    </source>
</reference>
<name>A0AAD6V293_9AGAR</name>
<dbReference type="Proteomes" id="UP001219525">
    <property type="component" value="Unassembled WGS sequence"/>
</dbReference>
<evidence type="ECO:0000313" key="2">
    <source>
        <dbReference type="EMBL" id="KAJ7200999.1"/>
    </source>
</evidence>
<sequence length="468" mass="50237">MGVKKRTEKITTPAEPADFTFLLLASNRHVAVGSKSGGRRGICGGRSLLSSARVTATAPAPTPVFATSRARRCRAAEFLAAPRFLLPAEFPLPTSSRTPLTPLTIRHRITGRPPPPALAGRAAITLPEATAPASARVRVLRAHCPGYAVRRMLPMLSGASCVLRVRLSHFLHLPHTRTLLAVCRRSSATRRSRAAAAHAQVACCSPPAASTCRPMHPAHYTLPALPTTARCPLSAPGRATPTARHSPMSWRAVRARLEKAPRPLPAACRTTALCLSRRLLPSLTPSARRTLPDASVRVVHAHASQTRPARVEQRLSLLTAACYLPVAARRSPRSPVPATPHTRRTRTPRTPPAPRAVAKNRCTLHFALHHAACACRPVSRRIASPPPEPVSLTSSATCSAARAPAARFPRTRLPPVARSLSTGRSTCYAFHVHVCTHHRPPTPVALPTAICVTQLHKCRLSCSCVDVI</sequence>
<dbReference type="AlphaFoldDB" id="A0AAD6V293"/>
<organism evidence="2 3">
    <name type="scientific">Mycena pura</name>
    <dbReference type="NCBI Taxonomy" id="153505"/>
    <lineage>
        <taxon>Eukaryota</taxon>
        <taxon>Fungi</taxon>
        <taxon>Dikarya</taxon>
        <taxon>Basidiomycota</taxon>
        <taxon>Agaricomycotina</taxon>
        <taxon>Agaricomycetes</taxon>
        <taxon>Agaricomycetidae</taxon>
        <taxon>Agaricales</taxon>
        <taxon>Marasmiineae</taxon>
        <taxon>Mycenaceae</taxon>
        <taxon>Mycena</taxon>
    </lineage>
</organism>
<protein>
    <submittedName>
        <fullName evidence="2">Uncharacterized protein</fullName>
    </submittedName>
</protein>
<gene>
    <name evidence="2" type="ORF">GGX14DRAFT_571573</name>
</gene>
<comment type="caution">
    <text evidence="2">The sequence shown here is derived from an EMBL/GenBank/DDBJ whole genome shotgun (WGS) entry which is preliminary data.</text>
</comment>
<keyword evidence="3" id="KW-1185">Reference proteome</keyword>
<proteinExistence type="predicted"/>
<accession>A0AAD6V293</accession>
<dbReference type="EMBL" id="JARJCW010000060">
    <property type="protein sequence ID" value="KAJ7200999.1"/>
    <property type="molecule type" value="Genomic_DNA"/>
</dbReference>
<evidence type="ECO:0000313" key="3">
    <source>
        <dbReference type="Proteomes" id="UP001219525"/>
    </source>
</evidence>
<evidence type="ECO:0000256" key="1">
    <source>
        <dbReference type="SAM" id="MobiDB-lite"/>
    </source>
</evidence>
<feature type="region of interest" description="Disordered" evidence="1">
    <location>
        <begin position="329"/>
        <end position="355"/>
    </location>
</feature>